<evidence type="ECO:0000313" key="1">
    <source>
        <dbReference type="EMBL" id="XDI35099.1"/>
    </source>
</evidence>
<dbReference type="AlphaFoldDB" id="A0AB39BN32"/>
<protein>
    <submittedName>
        <fullName evidence="1">Uncharacterized protein</fullName>
    </submittedName>
</protein>
<accession>A0AB39BN32</accession>
<dbReference type="RefSeq" id="WP_368502716.1">
    <property type="nucleotide sequence ID" value="NZ_CP162550.1"/>
</dbReference>
<geneLocation type="plasmid" evidence="1">
    <name>unnamed</name>
</geneLocation>
<gene>
    <name evidence="1" type="ORF">AB3N04_01055</name>
</gene>
<keyword evidence="1" id="KW-0614">Plasmid</keyword>
<reference evidence="1" key="1">
    <citation type="submission" date="2024-07" db="EMBL/GenBank/DDBJ databases">
        <title>Identification and characteristics of an arsenic-resistant bacterial isolate, which belongs to a novel species.</title>
        <authorList>
            <person name="Juszczyk A."/>
            <person name="Kowalczyk A."/>
            <person name="Was K."/>
            <person name="Kosowicz W."/>
            <person name="Budzyn A."/>
            <person name="Latowski D."/>
        </authorList>
    </citation>
    <scope>NUCLEOTIDE SEQUENCE</scope>
    <source>
        <strain evidence="1">As8PL</strain>
        <plasmid evidence="1">unnamed</plasmid>
    </source>
</reference>
<name>A0AB39BN32_9BACI</name>
<sequence>MLKKEVFSPAILQNLTPTSMKLIPHLARYTDHDGVVHMEMFKRQFSLKYSKFSEAIGNLIENKILHSEENTVTFLYAYSYKNDLSYRYINSYEFMSFASIFDMSKRPLMLLFHLLQLKKPGTYHLTAFENLYQTSFNQAKDVLFENHNEAYKALAVLLKNRLITIRIARGKNALSGESATDLTTLKEYLGYSLHSKKKARTSFGKRHVLSIAVNPKLIGKSSILKNVSSYVELEHLCEEYNLDFSQFKGSNNDQENMQVRYLIGLKNELFQEFGVPGVTLYREALTNYFRDHHHSIEWYMKKDNVVDFFKNIYVLPKLQKHILAAIEGCLNGTRQNEYLTKATKLLLKHGNDSTLIETDIKIQESVQAHGLDDGKSYDVLGSIHTEWLHIQRRVGEAYRHIINRAFTDDNMLFNNDLIRSVRKLVLAERYIDDSTIKKWGQHLRLSIKPLERKHKVADQKLAYTPAVDSMFKIGR</sequence>
<organism evidence="1">
    <name type="scientific">Alkalihalophilus sp. As8PL</name>
    <dbReference type="NCBI Taxonomy" id="3237103"/>
    <lineage>
        <taxon>Bacteria</taxon>
        <taxon>Bacillati</taxon>
        <taxon>Bacillota</taxon>
        <taxon>Bacilli</taxon>
        <taxon>Bacillales</taxon>
        <taxon>Bacillaceae</taxon>
        <taxon>Alkalihalophilus</taxon>
    </lineage>
</organism>
<dbReference type="EMBL" id="CP162550">
    <property type="protein sequence ID" value="XDI35099.1"/>
    <property type="molecule type" value="Genomic_DNA"/>
</dbReference>
<proteinExistence type="predicted"/>